<sequence>MRVFIKLSVAIVAAYYVICNVTADSNHDKMSMLRSTNGYSDSEERGLFDIRGLFQKSNKAKEMAEKILHNTDKMDDVFKAWAEKSYTLNDISSFVKAADKNGKYDSIYNGYALYLGYLGY</sequence>
<dbReference type="AlphaFoldDB" id="A0A225WUY1"/>
<dbReference type="Pfam" id="PF16810">
    <property type="entry name" value="RXLR"/>
    <property type="match status" value="1"/>
</dbReference>
<organism evidence="6 7">
    <name type="scientific">Phytophthora megakarya</name>
    <dbReference type="NCBI Taxonomy" id="4795"/>
    <lineage>
        <taxon>Eukaryota</taxon>
        <taxon>Sar</taxon>
        <taxon>Stramenopiles</taxon>
        <taxon>Oomycota</taxon>
        <taxon>Peronosporomycetes</taxon>
        <taxon>Peronosporales</taxon>
        <taxon>Peronosporaceae</taxon>
        <taxon>Phytophthora</taxon>
    </lineage>
</organism>
<keyword evidence="4" id="KW-0732">Signal</keyword>
<protein>
    <recommendedName>
        <fullName evidence="5">RxLR effector protein</fullName>
    </recommendedName>
</protein>
<evidence type="ECO:0000256" key="5">
    <source>
        <dbReference type="RuleBase" id="RU367124"/>
    </source>
</evidence>
<gene>
    <name evidence="6" type="ORF">PHMEG_0004619</name>
</gene>
<accession>A0A225WUY1</accession>
<dbReference type="EMBL" id="NBNE01000276">
    <property type="protein sequence ID" value="OWZ20908.1"/>
    <property type="molecule type" value="Genomic_DNA"/>
</dbReference>
<evidence type="ECO:0000256" key="4">
    <source>
        <dbReference type="ARBA" id="ARBA00022729"/>
    </source>
</evidence>
<comment type="caution">
    <text evidence="6">The sequence shown here is derived from an EMBL/GenBank/DDBJ whole genome shotgun (WGS) entry which is preliminary data.</text>
</comment>
<evidence type="ECO:0000256" key="1">
    <source>
        <dbReference type="ARBA" id="ARBA00004613"/>
    </source>
</evidence>
<evidence type="ECO:0000313" key="6">
    <source>
        <dbReference type="EMBL" id="OWZ20908.1"/>
    </source>
</evidence>
<comment type="subcellular location">
    <subcellularLocation>
        <location evidence="1 5">Secreted</location>
    </subcellularLocation>
</comment>
<proteinExistence type="inferred from homology"/>
<name>A0A225WUY1_9STRA</name>
<evidence type="ECO:0000313" key="7">
    <source>
        <dbReference type="Proteomes" id="UP000198211"/>
    </source>
</evidence>
<dbReference type="GO" id="GO:0005576">
    <property type="term" value="C:extracellular region"/>
    <property type="evidence" value="ECO:0007669"/>
    <property type="project" value="UniProtKB-SubCell"/>
</dbReference>
<reference evidence="7" key="1">
    <citation type="submission" date="2017-03" db="EMBL/GenBank/DDBJ databases">
        <title>Phytopthora megakarya and P. palmivora, two closely related causual agents of cacao black pod achieved similar genome size and gene model numbers by different mechanisms.</title>
        <authorList>
            <person name="Ali S."/>
            <person name="Shao J."/>
            <person name="Larry D.J."/>
            <person name="Kronmiller B."/>
            <person name="Shen D."/>
            <person name="Strem M.D."/>
            <person name="Melnick R.L."/>
            <person name="Guiltinan M.J."/>
            <person name="Tyler B.M."/>
            <person name="Meinhardt L.W."/>
            <person name="Bailey B.A."/>
        </authorList>
    </citation>
    <scope>NUCLEOTIDE SEQUENCE [LARGE SCALE GENOMIC DNA]</scope>
    <source>
        <strain evidence="7">zdho120</strain>
    </source>
</reference>
<comment type="similarity">
    <text evidence="2 5">Belongs to the RxLR effector family.</text>
</comment>
<keyword evidence="3 5" id="KW-0964">Secreted</keyword>
<keyword evidence="7" id="KW-1185">Reference proteome</keyword>
<dbReference type="InterPro" id="IPR031825">
    <property type="entry name" value="RXLR"/>
</dbReference>
<evidence type="ECO:0000256" key="2">
    <source>
        <dbReference type="ARBA" id="ARBA00010400"/>
    </source>
</evidence>
<dbReference type="Proteomes" id="UP000198211">
    <property type="component" value="Unassembled WGS sequence"/>
</dbReference>
<evidence type="ECO:0000256" key="3">
    <source>
        <dbReference type="ARBA" id="ARBA00022525"/>
    </source>
</evidence>
<comment type="function">
    <text evidence="5">Effector that suppresses plant defense responses during pathogen infection.</text>
</comment>
<dbReference type="Gene3D" id="1.10.10.2460">
    <property type="match status" value="1"/>
</dbReference>